<gene>
    <name evidence="4" type="ORF">phytr_9320</name>
</gene>
<dbReference type="InterPro" id="IPR009081">
    <property type="entry name" value="PP-bd_ACP"/>
</dbReference>
<dbReference type="Gene3D" id="1.10.1200.10">
    <property type="entry name" value="ACP-like"/>
    <property type="match status" value="1"/>
</dbReference>
<reference evidence="4 5" key="1">
    <citation type="submission" date="2018-03" db="EMBL/GenBank/DDBJ databases">
        <title>A gene transfer event suggests a long-term partnership between eustigmatophyte algae and a novel lineage of endosymbiotic bacteria.</title>
        <authorList>
            <person name="Yurchenko T."/>
            <person name="Sevcikova T."/>
            <person name="Pribyl P."/>
            <person name="El Karkouri K."/>
            <person name="Klimes V."/>
            <person name="Amaral R."/>
            <person name="Zbrankova V."/>
            <person name="Kim E."/>
            <person name="Raoult D."/>
            <person name="Santos L.M.A."/>
            <person name="Elias M."/>
        </authorList>
    </citation>
    <scope>NUCLEOTIDE SEQUENCE [LARGE SCALE GENOMIC DNA]</scope>
    <source>
        <strain evidence="4">CCALA 838</strain>
    </source>
</reference>
<evidence type="ECO:0000256" key="1">
    <source>
        <dbReference type="ARBA" id="ARBA00022450"/>
    </source>
</evidence>
<organism evidence="4 5">
    <name type="scientific">Candidatus Phycorickettsia trachydisci</name>
    <dbReference type="NCBI Taxonomy" id="2115978"/>
    <lineage>
        <taxon>Bacteria</taxon>
        <taxon>Pseudomonadati</taxon>
        <taxon>Pseudomonadota</taxon>
        <taxon>Alphaproteobacteria</taxon>
        <taxon>Rickettsiales</taxon>
        <taxon>Rickettsiaceae</taxon>
        <taxon>Candidatus Phycorickettsia</taxon>
    </lineage>
</organism>
<accession>A0A2P1P9D7</accession>
<dbReference type="PROSITE" id="PS50075">
    <property type="entry name" value="CARRIER"/>
    <property type="match status" value="1"/>
</dbReference>
<dbReference type="PANTHER" id="PTHR20863">
    <property type="entry name" value="ACYL CARRIER PROTEIN"/>
    <property type="match status" value="1"/>
</dbReference>
<protein>
    <recommendedName>
        <fullName evidence="3">Carrier domain-containing protein</fullName>
    </recommendedName>
</protein>
<keyword evidence="5" id="KW-1185">Reference proteome</keyword>
<dbReference type="AlphaFoldDB" id="A0A2P1P9D7"/>
<proteinExistence type="predicted"/>
<dbReference type="OrthoDB" id="9804551at2"/>
<dbReference type="GO" id="GO:0000036">
    <property type="term" value="F:acyl carrier activity"/>
    <property type="evidence" value="ECO:0007669"/>
    <property type="project" value="TreeGrafter"/>
</dbReference>
<dbReference type="GO" id="GO:0009245">
    <property type="term" value="P:lipid A biosynthetic process"/>
    <property type="evidence" value="ECO:0007669"/>
    <property type="project" value="TreeGrafter"/>
</dbReference>
<dbReference type="GO" id="GO:0000035">
    <property type="term" value="F:acyl binding"/>
    <property type="evidence" value="ECO:0007669"/>
    <property type="project" value="TreeGrafter"/>
</dbReference>
<dbReference type="KEGG" id="ptc:phytr_9320"/>
<evidence type="ECO:0000256" key="2">
    <source>
        <dbReference type="ARBA" id="ARBA00022553"/>
    </source>
</evidence>
<keyword evidence="1" id="KW-0596">Phosphopantetheine</keyword>
<dbReference type="EMBL" id="CP027845">
    <property type="protein sequence ID" value="AVP87860.1"/>
    <property type="molecule type" value="Genomic_DNA"/>
</dbReference>
<dbReference type="GO" id="GO:0016020">
    <property type="term" value="C:membrane"/>
    <property type="evidence" value="ECO:0007669"/>
    <property type="project" value="GOC"/>
</dbReference>
<evidence type="ECO:0000313" key="4">
    <source>
        <dbReference type="EMBL" id="AVP87860.1"/>
    </source>
</evidence>
<feature type="domain" description="Carrier" evidence="3">
    <location>
        <begin position="13"/>
        <end position="95"/>
    </location>
</feature>
<dbReference type="Pfam" id="PF00550">
    <property type="entry name" value="PP-binding"/>
    <property type="match status" value="1"/>
</dbReference>
<dbReference type="Proteomes" id="UP000241762">
    <property type="component" value="Chromosome"/>
</dbReference>
<dbReference type="GO" id="GO:0005829">
    <property type="term" value="C:cytosol"/>
    <property type="evidence" value="ECO:0007669"/>
    <property type="project" value="TreeGrafter"/>
</dbReference>
<sequence>MSEKIDWASASPEQVSEKVRAIISKNFSQNKQQAEYLAKNNDEQAKFAEMGLDSLDIAEFSMALEDTFGLPEIEEKDLKEMATIQDVVKYIITKKQPSAAPAA</sequence>
<dbReference type="PANTHER" id="PTHR20863:SF76">
    <property type="entry name" value="CARRIER DOMAIN-CONTAINING PROTEIN"/>
    <property type="match status" value="1"/>
</dbReference>
<dbReference type="InterPro" id="IPR036736">
    <property type="entry name" value="ACP-like_sf"/>
</dbReference>
<dbReference type="RefSeq" id="WP_106874702.1">
    <property type="nucleotide sequence ID" value="NZ_CP027845.1"/>
</dbReference>
<dbReference type="SUPFAM" id="SSF47336">
    <property type="entry name" value="ACP-like"/>
    <property type="match status" value="1"/>
</dbReference>
<dbReference type="InterPro" id="IPR003231">
    <property type="entry name" value="ACP"/>
</dbReference>
<evidence type="ECO:0000259" key="3">
    <source>
        <dbReference type="PROSITE" id="PS50075"/>
    </source>
</evidence>
<keyword evidence="2" id="KW-0597">Phosphoprotein</keyword>
<evidence type="ECO:0000313" key="5">
    <source>
        <dbReference type="Proteomes" id="UP000241762"/>
    </source>
</evidence>
<name>A0A2P1P9D7_9RICK</name>